<dbReference type="Proteomes" id="UP000887565">
    <property type="component" value="Unplaced"/>
</dbReference>
<protein>
    <submittedName>
        <fullName evidence="3">Uncharacterized protein</fullName>
    </submittedName>
</protein>
<evidence type="ECO:0000313" key="3">
    <source>
        <dbReference type="WBParaSite" id="nRc.2.0.1.t46511-RA"/>
    </source>
</evidence>
<proteinExistence type="predicted"/>
<accession>A0A915L9T0</accession>
<feature type="region of interest" description="Disordered" evidence="1">
    <location>
        <begin position="15"/>
        <end position="69"/>
    </location>
</feature>
<keyword evidence="2" id="KW-1185">Reference proteome</keyword>
<organism evidence="2 3">
    <name type="scientific">Romanomermis culicivorax</name>
    <name type="common">Nematode worm</name>
    <dbReference type="NCBI Taxonomy" id="13658"/>
    <lineage>
        <taxon>Eukaryota</taxon>
        <taxon>Metazoa</taxon>
        <taxon>Ecdysozoa</taxon>
        <taxon>Nematoda</taxon>
        <taxon>Enoplea</taxon>
        <taxon>Dorylaimia</taxon>
        <taxon>Mermithida</taxon>
        <taxon>Mermithoidea</taxon>
        <taxon>Mermithidae</taxon>
        <taxon>Romanomermis</taxon>
    </lineage>
</organism>
<dbReference type="WBParaSite" id="nRc.2.0.1.t46511-RA">
    <property type="protein sequence ID" value="nRc.2.0.1.t46511-RA"/>
    <property type="gene ID" value="nRc.2.0.1.g46511"/>
</dbReference>
<name>A0A915L9T0_ROMCU</name>
<evidence type="ECO:0000256" key="1">
    <source>
        <dbReference type="SAM" id="MobiDB-lite"/>
    </source>
</evidence>
<reference evidence="3" key="1">
    <citation type="submission" date="2022-11" db="UniProtKB">
        <authorList>
            <consortium name="WormBaseParasite"/>
        </authorList>
    </citation>
    <scope>IDENTIFICATION</scope>
</reference>
<sequence length="98" mass="10940">MVQLVQKFDQLQQKVDGKQMENWSDVAKPGTSQGGRSHNRFQKQDDDAQQQATKDIPDTGPAPNKLQRGHDLKCCGIYEEYHPSVSAKDLPLKGFVAS</sequence>
<dbReference type="AlphaFoldDB" id="A0A915L9T0"/>
<evidence type="ECO:0000313" key="2">
    <source>
        <dbReference type="Proteomes" id="UP000887565"/>
    </source>
</evidence>